<dbReference type="GO" id="GO:0008168">
    <property type="term" value="F:methyltransferase activity"/>
    <property type="evidence" value="ECO:0007669"/>
    <property type="project" value="UniProtKB-KW"/>
</dbReference>
<name>A0ABS0PS24_9BRAD</name>
<reference evidence="1 2" key="1">
    <citation type="submission" date="2020-07" db="EMBL/GenBank/DDBJ databases">
        <title>Bradyrhizobium diversity isolated from nodules of indigenous legumes of Western Australia.</title>
        <authorList>
            <person name="Klepa M.S."/>
        </authorList>
    </citation>
    <scope>NUCLEOTIDE SEQUENCE [LARGE SCALE GENOMIC DNA]</scope>
    <source>
        <strain evidence="1 2">CNPSo 4010</strain>
    </source>
</reference>
<evidence type="ECO:0000313" key="1">
    <source>
        <dbReference type="EMBL" id="MBH5399925.1"/>
    </source>
</evidence>
<dbReference type="EMBL" id="JACCHP010000012">
    <property type="protein sequence ID" value="MBH5399925.1"/>
    <property type="molecule type" value="Genomic_DNA"/>
</dbReference>
<keyword evidence="2" id="KW-1185">Reference proteome</keyword>
<proteinExistence type="predicted"/>
<dbReference type="Gene3D" id="3.40.50.150">
    <property type="entry name" value="Vaccinia Virus protein VP39"/>
    <property type="match status" value="1"/>
</dbReference>
<dbReference type="SUPFAM" id="SSF53335">
    <property type="entry name" value="S-adenosyl-L-methionine-dependent methyltransferases"/>
    <property type="match status" value="1"/>
</dbReference>
<dbReference type="Proteomes" id="UP000807370">
    <property type="component" value="Unassembled WGS sequence"/>
</dbReference>
<organism evidence="1 2">
    <name type="scientific">Bradyrhizobium agreste</name>
    <dbReference type="NCBI Taxonomy" id="2751811"/>
    <lineage>
        <taxon>Bacteria</taxon>
        <taxon>Pseudomonadati</taxon>
        <taxon>Pseudomonadota</taxon>
        <taxon>Alphaproteobacteria</taxon>
        <taxon>Hyphomicrobiales</taxon>
        <taxon>Nitrobacteraceae</taxon>
        <taxon>Bradyrhizobium</taxon>
    </lineage>
</organism>
<gene>
    <name evidence="1" type="ORF">HZZ13_19340</name>
</gene>
<accession>A0ABS0PS24</accession>
<keyword evidence="1" id="KW-0489">Methyltransferase</keyword>
<protein>
    <submittedName>
        <fullName evidence="1">Class I SAM-dependent methyltransferase</fullName>
    </submittedName>
</protein>
<dbReference type="GO" id="GO:0032259">
    <property type="term" value="P:methylation"/>
    <property type="evidence" value="ECO:0007669"/>
    <property type="project" value="UniProtKB-KW"/>
</dbReference>
<keyword evidence="1" id="KW-0808">Transferase</keyword>
<evidence type="ECO:0000313" key="2">
    <source>
        <dbReference type="Proteomes" id="UP000807370"/>
    </source>
</evidence>
<dbReference type="RefSeq" id="WP_197961137.1">
    <property type="nucleotide sequence ID" value="NZ_JACCHP010000012.1"/>
</dbReference>
<comment type="caution">
    <text evidence="1">The sequence shown here is derived from an EMBL/GenBank/DDBJ whole genome shotgun (WGS) entry which is preliminary data.</text>
</comment>
<sequence>MRGLFGSRFRSRSKAVASLTELAIAFDCDKHIDHDYIPIYERLLEPRRFENLKILEIGIGGYQSSKAGGNSLRMWASYAPEATIYGIDLHEKDIEIPANVRLVQLNQTDRLGLRHLAETHGPFDLVIDDGSHIPQDSEAAFITLFPYLSDNGSYVIEDIQTSFNSDFQGGLESDRFSILSLVERIVKLQHTIEWKPPRKAKHQNAIYSEWIDAVEIHYNLVVIRKKRSFRVSNLDRHEGVPHLIKRTLDLERDLGTKYPAYWTRLYRYYRSLECFEQADSCLQRGLCHFPSDPELRRLLTELRGQT</sequence>
<dbReference type="InterPro" id="IPR029063">
    <property type="entry name" value="SAM-dependent_MTases_sf"/>
</dbReference>